<dbReference type="SMART" id="SM00301">
    <property type="entry name" value="DM"/>
    <property type="match status" value="2"/>
</dbReference>
<feature type="DNA-binding region" description="DM" evidence="5">
    <location>
        <begin position="39"/>
        <end position="85"/>
    </location>
</feature>
<dbReference type="GO" id="GO:0005634">
    <property type="term" value="C:nucleus"/>
    <property type="evidence" value="ECO:0007669"/>
    <property type="project" value="UniProtKB-SubCell"/>
</dbReference>
<organism evidence="8 9">
    <name type="scientific">Panagrellus redivivus</name>
    <name type="common">Microworm</name>
    <dbReference type="NCBI Taxonomy" id="6233"/>
    <lineage>
        <taxon>Eukaryota</taxon>
        <taxon>Metazoa</taxon>
        <taxon>Ecdysozoa</taxon>
        <taxon>Nematoda</taxon>
        <taxon>Chromadorea</taxon>
        <taxon>Rhabditida</taxon>
        <taxon>Tylenchina</taxon>
        <taxon>Panagrolaimomorpha</taxon>
        <taxon>Panagrolaimoidea</taxon>
        <taxon>Panagrolaimidae</taxon>
        <taxon>Panagrellus</taxon>
    </lineage>
</organism>
<keyword evidence="2 5" id="KW-0862">Zinc</keyword>
<accession>A0A7E4VR91</accession>
<evidence type="ECO:0000256" key="1">
    <source>
        <dbReference type="ARBA" id="ARBA00022723"/>
    </source>
</evidence>
<evidence type="ECO:0000259" key="7">
    <source>
        <dbReference type="PROSITE" id="PS50809"/>
    </source>
</evidence>
<reference evidence="8" key="1">
    <citation type="journal article" date="2013" name="Genetics">
        <title>The draft genome and transcriptome of Panagrellus redivivus are shaped by the harsh demands of a free-living lifestyle.</title>
        <authorList>
            <person name="Srinivasan J."/>
            <person name="Dillman A.R."/>
            <person name="Macchietto M.G."/>
            <person name="Heikkinen L."/>
            <person name="Lakso M."/>
            <person name="Fracchia K.M."/>
            <person name="Antoshechkin I."/>
            <person name="Mortazavi A."/>
            <person name="Wong G."/>
            <person name="Sternberg P.W."/>
        </authorList>
    </citation>
    <scope>NUCLEOTIDE SEQUENCE [LARGE SCALE GENOMIC DNA]</scope>
    <source>
        <strain evidence="8">MT8872</strain>
    </source>
</reference>
<dbReference type="FunFam" id="4.10.1040.10:FF:000001">
    <property type="entry name" value="doublesex- and mab-3-related transcription factor 1"/>
    <property type="match status" value="1"/>
</dbReference>
<dbReference type="AlphaFoldDB" id="A0A7E4VR91"/>
<evidence type="ECO:0000256" key="2">
    <source>
        <dbReference type="ARBA" id="ARBA00022833"/>
    </source>
</evidence>
<dbReference type="InterPro" id="IPR036407">
    <property type="entry name" value="DM_DNA-bd_sf"/>
</dbReference>
<keyword evidence="4 5" id="KW-0539">Nucleus</keyword>
<dbReference type="InterPro" id="IPR001275">
    <property type="entry name" value="DM_DNA-bd"/>
</dbReference>
<feature type="compositionally biased region" description="Low complexity" evidence="6">
    <location>
        <begin position="86"/>
        <end position="95"/>
    </location>
</feature>
<evidence type="ECO:0000313" key="8">
    <source>
        <dbReference type="Proteomes" id="UP000492821"/>
    </source>
</evidence>
<protein>
    <submittedName>
        <fullName evidence="9">DM domain-containing protein</fullName>
    </submittedName>
</protein>
<evidence type="ECO:0000313" key="9">
    <source>
        <dbReference type="WBParaSite" id="Pan_g2439.t1"/>
    </source>
</evidence>
<keyword evidence="8" id="KW-1185">Reference proteome</keyword>
<evidence type="ECO:0000256" key="5">
    <source>
        <dbReference type="PROSITE-ProRule" id="PRU00070"/>
    </source>
</evidence>
<evidence type="ECO:0000256" key="4">
    <source>
        <dbReference type="ARBA" id="ARBA00023242"/>
    </source>
</evidence>
<dbReference type="GO" id="GO:0000981">
    <property type="term" value="F:DNA-binding transcription factor activity, RNA polymerase II-specific"/>
    <property type="evidence" value="ECO:0007669"/>
    <property type="project" value="TreeGrafter"/>
</dbReference>
<comment type="subcellular location">
    <subcellularLocation>
        <location evidence="5">Nucleus</location>
    </subcellularLocation>
</comment>
<reference evidence="9" key="2">
    <citation type="submission" date="2020-10" db="UniProtKB">
        <authorList>
            <consortium name="WormBaseParasite"/>
        </authorList>
    </citation>
    <scope>IDENTIFICATION</scope>
</reference>
<evidence type="ECO:0000256" key="3">
    <source>
        <dbReference type="ARBA" id="ARBA00023125"/>
    </source>
</evidence>
<sequence length="291" mass="32023">MNVEQLLPWLAQSTSTSTSTPLASSPTATPTLPPKIYSCQRCINHGITVARKNHKWQCAYATCMCELCVLVEKRRLLNAELARAQSMDSGSSTSSPPAQVAPPMPVESPNGNKERLPHCQRCAQHNVINRLKGHKRVCPFRDCPCIKCQVVVERQRLMADQIKLRRRQKKQKVGLGILKSSDTPLPTTPTTPIPSASQGPADLPPSSSSSPASSSDYSIHALINSSNNEQPKFPLTLNPMPMPFQLPFFNNFNSIMSHAPVAPMPIFPGPFDWQLAFAIFQQNQAAMKNAQ</sequence>
<keyword evidence="1 5" id="KW-0479">Metal-binding</keyword>
<feature type="region of interest" description="Disordered" evidence="6">
    <location>
        <begin position="85"/>
        <end position="112"/>
    </location>
</feature>
<name>A0A7E4VR91_PANRE</name>
<dbReference type="Gene3D" id="4.10.1040.10">
    <property type="entry name" value="DM DNA-binding domain"/>
    <property type="match status" value="2"/>
</dbReference>
<feature type="domain" description="DM" evidence="7">
    <location>
        <begin position="39"/>
        <end position="85"/>
    </location>
</feature>
<dbReference type="Proteomes" id="UP000492821">
    <property type="component" value="Unassembled WGS sequence"/>
</dbReference>
<proteinExistence type="predicted"/>
<dbReference type="PANTHER" id="PTHR12322">
    <property type="entry name" value="DOUBLESEX AND MAB-3 RELATED TRANSCRIPTION FACTOR DMRT"/>
    <property type="match status" value="1"/>
</dbReference>
<feature type="domain" description="DM" evidence="7">
    <location>
        <begin position="119"/>
        <end position="166"/>
    </location>
</feature>
<keyword evidence="3 5" id="KW-0238">DNA-binding</keyword>
<dbReference type="PROSITE" id="PS40000">
    <property type="entry name" value="DM_1"/>
    <property type="match status" value="2"/>
</dbReference>
<evidence type="ECO:0000256" key="6">
    <source>
        <dbReference type="SAM" id="MobiDB-lite"/>
    </source>
</evidence>
<dbReference type="GO" id="GO:0046872">
    <property type="term" value="F:metal ion binding"/>
    <property type="evidence" value="ECO:0007669"/>
    <property type="project" value="UniProtKB-KW"/>
</dbReference>
<dbReference type="GO" id="GO:0000978">
    <property type="term" value="F:RNA polymerase II cis-regulatory region sequence-specific DNA binding"/>
    <property type="evidence" value="ECO:0007669"/>
    <property type="project" value="TreeGrafter"/>
</dbReference>
<dbReference type="WBParaSite" id="Pan_g2439.t1">
    <property type="protein sequence ID" value="Pan_g2439.t1"/>
    <property type="gene ID" value="Pan_g2439"/>
</dbReference>
<feature type="compositionally biased region" description="Low complexity" evidence="6">
    <location>
        <begin position="204"/>
        <end position="215"/>
    </location>
</feature>
<feature type="region of interest" description="Disordered" evidence="6">
    <location>
        <begin position="166"/>
        <end position="216"/>
    </location>
</feature>
<dbReference type="PANTHER" id="PTHR12322:SF110">
    <property type="entry name" value="DOUBLESEX- AND MAB-3-RELATED TRANSCRIPTION FACTOR DMD-10"/>
    <property type="match status" value="1"/>
</dbReference>
<dbReference type="SUPFAM" id="SSF82927">
    <property type="entry name" value="Cysteine-rich DNA binding domain, (DM domain)"/>
    <property type="match status" value="2"/>
</dbReference>
<dbReference type="Pfam" id="PF00751">
    <property type="entry name" value="DM"/>
    <property type="match status" value="2"/>
</dbReference>
<dbReference type="PROSITE" id="PS50809">
    <property type="entry name" value="DM_2"/>
    <property type="match status" value="2"/>
</dbReference>
<dbReference type="GO" id="GO:0007548">
    <property type="term" value="P:sex differentiation"/>
    <property type="evidence" value="ECO:0007669"/>
    <property type="project" value="TreeGrafter"/>
</dbReference>
<feature type="DNA-binding region" description="DM" evidence="5">
    <location>
        <begin position="119"/>
        <end position="166"/>
    </location>
</feature>
<dbReference type="InterPro" id="IPR026607">
    <property type="entry name" value="DMRT"/>
</dbReference>